<organism evidence="5 6">
    <name type="scientific">Chitinophaga horti</name>
    <dbReference type="NCBI Taxonomy" id="2920382"/>
    <lineage>
        <taxon>Bacteria</taxon>
        <taxon>Pseudomonadati</taxon>
        <taxon>Bacteroidota</taxon>
        <taxon>Chitinophagia</taxon>
        <taxon>Chitinophagales</taxon>
        <taxon>Chitinophagaceae</taxon>
        <taxon>Chitinophaga</taxon>
    </lineage>
</organism>
<keyword evidence="5" id="KW-0808">Transferase</keyword>
<dbReference type="PANTHER" id="PTHR43065">
    <property type="entry name" value="SENSOR HISTIDINE KINASE"/>
    <property type="match status" value="1"/>
</dbReference>
<feature type="signal peptide" evidence="3">
    <location>
        <begin position="1"/>
        <end position="42"/>
    </location>
</feature>
<evidence type="ECO:0000313" key="6">
    <source>
        <dbReference type="Proteomes" id="UP001162741"/>
    </source>
</evidence>
<dbReference type="Pfam" id="PF02518">
    <property type="entry name" value="HATPase_c"/>
    <property type="match status" value="1"/>
</dbReference>
<dbReference type="InterPro" id="IPR011495">
    <property type="entry name" value="Sig_transdc_His_kin_sub2_dim/P"/>
</dbReference>
<evidence type="ECO:0000256" key="1">
    <source>
        <dbReference type="SAM" id="Coils"/>
    </source>
</evidence>
<dbReference type="PANTHER" id="PTHR43065:SF23">
    <property type="entry name" value="SENSOR HISTIDINE KINASE PDTAS"/>
    <property type="match status" value="1"/>
</dbReference>
<evidence type="ECO:0000256" key="2">
    <source>
        <dbReference type="SAM" id="Phobius"/>
    </source>
</evidence>
<evidence type="ECO:0000259" key="4">
    <source>
        <dbReference type="PROSITE" id="PS50109"/>
    </source>
</evidence>
<keyword evidence="1" id="KW-0175">Coiled coil</keyword>
<dbReference type="InterPro" id="IPR036890">
    <property type="entry name" value="HATPase_C_sf"/>
</dbReference>
<keyword evidence="2" id="KW-0812">Transmembrane</keyword>
<dbReference type="InterPro" id="IPR003594">
    <property type="entry name" value="HATPase_dom"/>
</dbReference>
<feature type="domain" description="Histidine kinase" evidence="4">
    <location>
        <begin position="703"/>
        <end position="896"/>
    </location>
</feature>
<keyword evidence="3" id="KW-0732">Signal</keyword>
<feature type="transmembrane region" description="Helical" evidence="2">
    <location>
        <begin position="647"/>
        <end position="668"/>
    </location>
</feature>
<evidence type="ECO:0000313" key="5">
    <source>
        <dbReference type="EMBL" id="UYQ94550.1"/>
    </source>
</evidence>
<keyword evidence="5" id="KW-0418">Kinase</keyword>
<dbReference type="RefSeq" id="WP_264282423.1">
    <property type="nucleotide sequence ID" value="NZ_CP107006.1"/>
</dbReference>
<dbReference type="Gene3D" id="1.25.40.10">
    <property type="entry name" value="Tetratricopeptide repeat domain"/>
    <property type="match status" value="1"/>
</dbReference>
<dbReference type="SUPFAM" id="SSF48452">
    <property type="entry name" value="TPR-like"/>
    <property type="match status" value="1"/>
</dbReference>
<keyword evidence="2" id="KW-0472">Membrane</keyword>
<dbReference type="Gene3D" id="3.30.450.20">
    <property type="entry name" value="PAS domain"/>
    <property type="match status" value="1"/>
</dbReference>
<gene>
    <name evidence="5" type="ORF">MKQ68_05525</name>
</gene>
<reference evidence="5" key="1">
    <citation type="submission" date="2022-10" db="EMBL/GenBank/DDBJ databases">
        <title>Chitinophaga sp. nov., isolated from soil.</title>
        <authorList>
            <person name="Jeon C.O."/>
        </authorList>
    </citation>
    <scope>NUCLEOTIDE SEQUENCE</scope>
    <source>
        <strain evidence="5">R8</strain>
    </source>
</reference>
<keyword evidence="2" id="KW-1133">Transmembrane helix</keyword>
<dbReference type="PROSITE" id="PS50109">
    <property type="entry name" value="HIS_KIN"/>
    <property type="match status" value="1"/>
</dbReference>
<dbReference type="Gene3D" id="3.30.565.10">
    <property type="entry name" value="Histidine kinase-like ATPase, C-terminal domain"/>
    <property type="match status" value="1"/>
</dbReference>
<dbReference type="Pfam" id="PF07568">
    <property type="entry name" value="HisKA_2"/>
    <property type="match status" value="1"/>
</dbReference>
<dbReference type="GO" id="GO:0016301">
    <property type="term" value="F:kinase activity"/>
    <property type="evidence" value="ECO:0007669"/>
    <property type="project" value="UniProtKB-KW"/>
</dbReference>
<name>A0ABY6J4F4_9BACT</name>
<evidence type="ECO:0000256" key="3">
    <source>
        <dbReference type="SAM" id="SignalP"/>
    </source>
</evidence>
<sequence length="901" mass="102693">MSTTLVASFTTRLRPRAAVFVQHAKRVVLLLALCCPALYTNAQNSPAQLMKGLPASHVYTLKDTTLIREMLTYGHHCLVKRGELKADLDTAFTLVSRAYDMSLKIGYKFGEVTAGNIMAQHAYESLDMERMLSWFRYVCGEYKVWYLRSAVSVILPANTPQEIDVAMRYAKLMREVAAESNMPDVANEAEYYIGNFHAKKGDQQGLKKAYLNMIHYHRSKNNPRNELEAWGVLASREDGSDTSFPNRLYIAEKVIALSKSTGHSAYLSDAYLNLGYGLYVQGKIDRAEAVLLEAEEVLLHAGIKKRTFVFELLARIYSVKANGSRALHYARASLENVRQYDATPSNINVYTVRLAEVMLHFGKEKEYEELLRDMRTSGAAAKSTDWFFIISYAQILRRSNPAGAIEYLLDRAKHVPFTDLIRKVEYHRELGVNYSWLSDYNNSLQHMKEADKLMAGLDKRYQGTFADVWLNVAKVSWHAGLYDQAKYYLDRADSIPRGLVPITSQVSAEYYRFKIDSAQRNYLAALNHYIRHKNFSDSLFNVEKMRQMEELNVRYETDKKEQLLAQNAREIVWLNSQQALGRQLLEETKINALQQERLQQQNVLNLRNESKQRSDSLRHSEETNRLLNKDAAMQKALLGQARSVRNLMIIAAILLVLLLLATYSRYILKQRNNQQLRQQQALITNKNESLQKLVSEKEWLLKEVHHRVKNNLQVVMSLLNIQSHYLQDDTAISAIRNSQHRVNAISLIHKKLYQSDNPAMVDMQHYIKELTDQLREYADQRQDIRMALNIAPIVLDINKALPIGLILNEAITNAFKYAFPDGRPGEIVIGLMQPKLNEVLLTVTDNGIGMPDAEQRAAGNSLGMSLMKGLSSDMDAEFSITGDNGTRIAVRLQLDDQASSG</sequence>
<accession>A0ABY6J4F4</accession>
<keyword evidence="6" id="KW-1185">Reference proteome</keyword>
<feature type="chain" id="PRO_5046250746" evidence="3">
    <location>
        <begin position="43"/>
        <end position="901"/>
    </location>
</feature>
<dbReference type="InterPro" id="IPR005467">
    <property type="entry name" value="His_kinase_dom"/>
</dbReference>
<feature type="coiled-coil region" evidence="1">
    <location>
        <begin position="760"/>
        <end position="787"/>
    </location>
</feature>
<dbReference type="SMART" id="SM00387">
    <property type="entry name" value="HATPase_c"/>
    <property type="match status" value="1"/>
</dbReference>
<proteinExistence type="predicted"/>
<dbReference type="SUPFAM" id="SSF55874">
    <property type="entry name" value="ATPase domain of HSP90 chaperone/DNA topoisomerase II/histidine kinase"/>
    <property type="match status" value="1"/>
</dbReference>
<protein>
    <submittedName>
        <fullName evidence="5">Sensor histidine kinase</fullName>
    </submittedName>
</protein>
<dbReference type="EMBL" id="CP107006">
    <property type="protein sequence ID" value="UYQ94550.1"/>
    <property type="molecule type" value="Genomic_DNA"/>
</dbReference>
<dbReference type="InterPro" id="IPR011990">
    <property type="entry name" value="TPR-like_helical_dom_sf"/>
</dbReference>
<dbReference type="Proteomes" id="UP001162741">
    <property type="component" value="Chromosome"/>
</dbReference>